<evidence type="ECO:0000313" key="2">
    <source>
        <dbReference type="EMBL" id="MFF5288715.1"/>
    </source>
</evidence>
<protein>
    <submittedName>
        <fullName evidence="2">Uncharacterized protein</fullName>
    </submittedName>
</protein>
<keyword evidence="1" id="KW-1133">Transmembrane helix</keyword>
<feature type="transmembrane region" description="Helical" evidence="1">
    <location>
        <begin position="299"/>
        <end position="318"/>
    </location>
</feature>
<keyword evidence="1" id="KW-0472">Membrane</keyword>
<proteinExistence type="predicted"/>
<comment type="caution">
    <text evidence="2">The sequence shown here is derived from an EMBL/GenBank/DDBJ whole genome shotgun (WGS) entry which is preliminary data.</text>
</comment>
<dbReference type="Proteomes" id="UP001602245">
    <property type="component" value="Unassembled WGS sequence"/>
</dbReference>
<feature type="transmembrane region" description="Helical" evidence="1">
    <location>
        <begin position="176"/>
        <end position="197"/>
    </location>
</feature>
<keyword evidence="1" id="KW-0812">Transmembrane</keyword>
<accession>A0ABW6W863</accession>
<reference evidence="2 3" key="1">
    <citation type="submission" date="2024-10" db="EMBL/GenBank/DDBJ databases">
        <title>The Natural Products Discovery Center: Release of the First 8490 Sequenced Strains for Exploring Actinobacteria Biosynthetic Diversity.</title>
        <authorList>
            <person name="Kalkreuter E."/>
            <person name="Kautsar S.A."/>
            <person name="Yang D."/>
            <person name="Bader C.D."/>
            <person name="Teijaro C.N."/>
            <person name="Fluegel L."/>
            <person name="Davis C.M."/>
            <person name="Simpson J.R."/>
            <person name="Lauterbach L."/>
            <person name="Steele A.D."/>
            <person name="Gui C."/>
            <person name="Meng S."/>
            <person name="Li G."/>
            <person name="Viehrig K."/>
            <person name="Ye F."/>
            <person name="Su P."/>
            <person name="Kiefer A.F."/>
            <person name="Nichols A."/>
            <person name="Cepeda A.J."/>
            <person name="Yan W."/>
            <person name="Fan B."/>
            <person name="Jiang Y."/>
            <person name="Adhikari A."/>
            <person name="Zheng C.-J."/>
            <person name="Schuster L."/>
            <person name="Cowan T.M."/>
            <person name="Smanski M.J."/>
            <person name="Chevrette M.G."/>
            <person name="De Carvalho L.P.S."/>
            <person name="Shen B."/>
        </authorList>
    </citation>
    <scope>NUCLEOTIDE SEQUENCE [LARGE SCALE GENOMIC DNA]</scope>
    <source>
        <strain evidence="2 3">NPDC000087</strain>
    </source>
</reference>
<feature type="transmembrane region" description="Helical" evidence="1">
    <location>
        <begin position="234"/>
        <end position="255"/>
    </location>
</feature>
<feature type="transmembrane region" description="Helical" evidence="1">
    <location>
        <begin position="139"/>
        <end position="156"/>
    </location>
</feature>
<dbReference type="EMBL" id="JBIAZU010000001">
    <property type="protein sequence ID" value="MFF5288715.1"/>
    <property type="molecule type" value="Genomic_DNA"/>
</dbReference>
<feature type="transmembrane region" description="Helical" evidence="1">
    <location>
        <begin position="324"/>
        <end position="342"/>
    </location>
</feature>
<feature type="transmembrane region" description="Helical" evidence="1">
    <location>
        <begin position="267"/>
        <end position="287"/>
    </location>
</feature>
<dbReference type="RefSeq" id="WP_020509063.1">
    <property type="nucleotide sequence ID" value="NZ_JBIAZU010000001.1"/>
</dbReference>
<evidence type="ECO:0000256" key="1">
    <source>
        <dbReference type="SAM" id="Phobius"/>
    </source>
</evidence>
<name>A0ABW6W863_9ACTN</name>
<organism evidence="2 3">
    <name type="scientific">Paractinoplanes globisporus</name>
    <dbReference type="NCBI Taxonomy" id="113565"/>
    <lineage>
        <taxon>Bacteria</taxon>
        <taxon>Bacillati</taxon>
        <taxon>Actinomycetota</taxon>
        <taxon>Actinomycetes</taxon>
        <taxon>Micromonosporales</taxon>
        <taxon>Micromonosporaceae</taxon>
        <taxon>Paractinoplanes</taxon>
    </lineage>
</organism>
<sequence length="365" mass="41614">MGTEATLVFLTVVGARFVVPLFIPKYPLPAIIVALVLDGIDQTIFQWFGYDPPGYQGYDKAMDMFYLSVAYFSVLRNWTSRPAIEVARFLFFYRLAGVVLFELFDNRVLLLIFPNTFEYFFIAYEIVRMFWDPARVSMRRWVITAGCIWVFVKLPQEWWIHVAQLDFTDTVRDHPWIAPVLAVLIIAVALWIWLWLWPRLPERAWPLKLAADPLPEEIDTAAERDQWVASHWRVFSLPTLENVVLIGLLCVIYGQVLPERRTSDLELFIGIAAFVVINAAISLAVARRAGGVESMAASFGARVLVNALLVLGADWLLNQLGDDLNLGIALFFSALLSLLMTLDDRFRPVEQVRFSASRPPLATRT</sequence>
<gene>
    <name evidence="2" type="ORF">ACFY35_04705</name>
</gene>
<keyword evidence="3" id="KW-1185">Reference proteome</keyword>
<evidence type="ECO:0000313" key="3">
    <source>
        <dbReference type="Proteomes" id="UP001602245"/>
    </source>
</evidence>